<dbReference type="PANTHER" id="PTHR42939:SF1">
    <property type="entry name" value="ABC TRANSPORTER ATP-BINDING PROTEIN ALBC-RELATED"/>
    <property type="match status" value="1"/>
</dbReference>
<protein>
    <submittedName>
        <fullName evidence="5">ATP-binding cassette domain-containing protein</fullName>
    </submittedName>
</protein>
<dbReference type="Gene3D" id="3.40.50.300">
    <property type="entry name" value="P-loop containing nucleotide triphosphate hydrolases"/>
    <property type="match status" value="1"/>
</dbReference>
<proteinExistence type="predicted"/>
<keyword evidence="3 5" id="KW-0067">ATP-binding</keyword>
<dbReference type="SUPFAM" id="SSF52540">
    <property type="entry name" value="P-loop containing nucleoside triphosphate hydrolases"/>
    <property type="match status" value="1"/>
</dbReference>
<organism evidence="5 6">
    <name type="scientific">Dysgonomonas termitidis</name>
    <dbReference type="NCBI Taxonomy" id="1516126"/>
    <lineage>
        <taxon>Bacteria</taxon>
        <taxon>Pseudomonadati</taxon>
        <taxon>Bacteroidota</taxon>
        <taxon>Bacteroidia</taxon>
        <taxon>Bacteroidales</taxon>
        <taxon>Dysgonomonadaceae</taxon>
        <taxon>Dysgonomonas</taxon>
    </lineage>
</organism>
<name>A0ABV9KTZ5_9BACT</name>
<dbReference type="Pfam" id="PF00005">
    <property type="entry name" value="ABC_tran"/>
    <property type="match status" value="1"/>
</dbReference>
<evidence type="ECO:0000256" key="3">
    <source>
        <dbReference type="ARBA" id="ARBA00022840"/>
    </source>
</evidence>
<dbReference type="EMBL" id="JBHSGN010000054">
    <property type="protein sequence ID" value="MFC4673352.1"/>
    <property type="molecule type" value="Genomic_DNA"/>
</dbReference>
<evidence type="ECO:0000256" key="2">
    <source>
        <dbReference type="ARBA" id="ARBA00022741"/>
    </source>
</evidence>
<dbReference type="InterPro" id="IPR051782">
    <property type="entry name" value="ABC_Transporter_VariousFunc"/>
</dbReference>
<dbReference type="InterPro" id="IPR027417">
    <property type="entry name" value="P-loop_NTPase"/>
</dbReference>
<dbReference type="InterPro" id="IPR003593">
    <property type="entry name" value="AAA+_ATPase"/>
</dbReference>
<dbReference type="Proteomes" id="UP001596023">
    <property type="component" value="Unassembled WGS sequence"/>
</dbReference>
<keyword evidence="2" id="KW-0547">Nucleotide-binding</keyword>
<sequence>MNMISMRNVTFGYKKKLIFNDFSISIEKGKVCGLLGKNGAGKSTMLYLLTGLLSPEKGKVEYKGEDVAKRMPSTLRDMFIVPEEFELPNIPLKKYVEINRPFYPSFSQKQLDENLEYFEMEANVHLNELSLGQKKKVFMSFALAANTPLLLMDEPTNGLDIPGKSQFRKFIASGMTDEKTILISTHQVQDVDKLLEQVIILDNNKVLMNSSVSRICEKLRFMESYNEKDVEKALYASPSIQGYKLILENENNEETSLNLETLFNATLSNTEKITAILQ</sequence>
<dbReference type="GO" id="GO:0005524">
    <property type="term" value="F:ATP binding"/>
    <property type="evidence" value="ECO:0007669"/>
    <property type="project" value="UniProtKB-KW"/>
</dbReference>
<evidence type="ECO:0000256" key="1">
    <source>
        <dbReference type="ARBA" id="ARBA00022448"/>
    </source>
</evidence>
<keyword evidence="1" id="KW-0813">Transport</keyword>
<dbReference type="PROSITE" id="PS50893">
    <property type="entry name" value="ABC_TRANSPORTER_2"/>
    <property type="match status" value="1"/>
</dbReference>
<dbReference type="SMART" id="SM00382">
    <property type="entry name" value="AAA"/>
    <property type="match status" value="1"/>
</dbReference>
<dbReference type="PANTHER" id="PTHR42939">
    <property type="entry name" value="ABC TRANSPORTER ATP-BINDING PROTEIN ALBC-RELATED"/>
    <property type="match status" value="1"/>
</dbReference>
<reference evidence="6" key="1">
    <citation type="journal article" date="2019" name="Int. J. Syst. Evol. Microbiol.">
        <title>The Global Catalogue of Microorganisms (GCM) 10K type strain sequencing project: providing services to taxonomists for standard genome sequencing and annotation.</title>
        <authorList>
            <consortium name="The Broad Institute Genomics Platform"/>
            <consortium name="The Broad Institute Genome Sequencing Center for Infectious Disease"/>
            <person name="Wu L."/>
            <person name="Ma J."/>
        </authorList>
    </citation>
    <scope>NUCLEOTIDE SEQUENCE [LARGE SCALE GENOMIC DNA]</scope>
    <source>
        <strain evidence="6">CCUG 66188</strain>
    </source>
</reference>
<keyword evidence="6" id="KW-1185">Reference proteome</keyword>
<evidence type="ECO:0000259" key="4">
    <source>
        <dbReference type="PROSITE" id="PS50893"/>
    </source>
</evidence>
<dbReference type="CDD" id="cd03230">
    <property type="entry name" value="ABC_DR_subfamily_A"/>
    <property type="match status" value="1"/>
</dbReference>
<comment type="caution">
    <text evidence="5">The sequence shown here is derived from an EMBL/GenBank/DDBJ whole genome shotgun (WGS) entry which is preliminary data.</text>
</comment>
<dbReference type="RefSeq" id="WP_379994605.1">
    <property type="nucleotide sequence ID" value="NZ_JBHSGN010000054.1"/>
</dbReference>
<dbReference type="InterPro" id="IPR003439">
    <property type="entry name" value="ABC_transporter-like_ATP-bd"/>
</dbReference>
<feature type="domain" description="ABC transporter" evidence="4">
    <location>
        <begin position="4"/>
        <end position="228"/>
    </location>
</feature>
<evidence type="ECO:0000313" key="5">
    <source>
        <dbReference type="EMBL" id="MFC4673352.1"/>
    </source>
</evidence>
<evidence type="ECO:0000313" key="6">
    <source>
        <dbReference type="Proteomes" id="UP001596023"/>
    </source>
</evidence>
<gene>
    <name evidence="5" type="ORF">ACFO6W_06595</name>
</gene>
<accession>A0ABV9KTZ5</accession>